<sequence length="61" mass="7102">MRSNIVEYISKCDTCLKYSRKQVKEPLIQHDRPNRPSSKVGCDTLTFGGRDYLVLVDYYSN</sequence>
<name>A0A9P0MF09_ACAOB</name>
<protein>
    <recommendedName>
        <fullName evidence="3">Integrase zinc-binding domain-containing protein</fullName>
    </recommendedName>
</protein>
<accession>A0A9P0MF09</accession>
<evidence type="ECO:0000313" key="1">
    <source>
        <dbReference type="EMBL" id="CAH2011193.1"/>
    </source>
</evidence>
<keyword evidence="2" id="KW-1185">Reference proteome</keyword>
<organism evidence="1 2">
    <name type="scientific">Acanthoscelides obtectus</name>
    <name type="common">Bean weevil</name>
    <name type="synonym">Bruchus obtectus</name>
    <dbReference type="NCBI Taxonomy" id="200917"/>
    <lineage>
        <taxon>Eukaryota</taxon>
        <taxon>Metazoa</taxon>
        <taxon>Ecdysozoa</taxon>
        <taxon>Arthropoda</taxon>
        <taxon>Hexapoda</taxon>
        <taxon>Insecta</taxon>
        <taxon>Pterygota</taxon>
        <taxon>Neoptera</taxon>
        <taxon>Endopterygota</taxon>
        <taxon>Coleoptera</taxon>
        <taxon>Polyphaga</taxon>
        <taxon>Cucujiformia</taxon>
        <taxon>Chrysomeloidea</taxon>
        <taxon>Chrysomelidae</taxon>
        <taxon>Bruchinae</taxon>
        <taxon>Bruchini</taxon>
        <taxon>Acanthoscelides</taxon>
    </lineage>
</organism>
<dbReference type="Proteomes" id="UP001152888">
    <property type="component" value="Unassembled WGS sequence"/>
</dbReference>
<evidence type="ECO:0008006" key="3">
    <source>
        <dbReference type="Google" id="ProtNLM"/>
    </source>
</evidence>
<dbReference type="OrthoDB" id="6776807at2759"/>
<comment type="caution">
    <text evidence="1">The sequence shown here is derived from an EMBL/GenBank/DDBJ whole genome shotgun (WGS) entry which is preliminary data.</text>
</comment>
<dbReference type="EMBL" id="CAKOFQ010008047">
    <property type="protein sequence ID" value="CAH2011193.1"/>
    <property type="molecule type" value="Genomic_DNA"/>
</dbReference>
<evidence type="ECO:0000313" key="2">
    <source>
        <dbReference type="Proteomes" id="UP001152888"/>
    </source>
</evidence>
<dbReference type="AlphaFoldDB" id="A0A9P0MF09"/>
<proteinExistence type="predicted"/>
<reference evidence="1" key="1">
    <citation type="submission" date="2022-03" db="EMBL/GenBank/DDBJ databases">
        <authorList>
            <person name="Sayadi A."/>
        </authorList>
    </citation>
    <scope>NUCLEOTIDE SEQUENCE</scope>
</reference>
<gene>
    <name evidence="1" type="ORF">ACAOBT_LOCUS32029</name>
</gene>